<evidence type="ECO:0000256" key="1">
    <source>
        <dbReference type="SAM" id="MobiDB-lite"/>
    </source>
</evidence>
<feature type="region of interest" description="Disordered" evidence="1">
    <location>
        <begin position="1"/>
        <end position="21"/>
    </location>
</feature>
<evidence type="ECO:0000313" key="2">
    <source>
        <dbReference type="EMBL" id="DAF91148.1"/>
    </source>
</evidence>
<name>A0A8S5U9K9_9CAUD</name>
<organism evidence="2">
    <name type="scientific">Siphoviridae sp. ctKNZ79</name>
    <dbReference type="NCBI Taxonomy" id="2825440"/>
    <lineage>
        <taxon>Viruses</taxon>
        <taxon>Duplodnaviria</taxon>
        <taxon>Heunggongvirae</taxon>
        <taxon>Uroviricota</taxon>
        <taxon>Caudoviricetes</taxon>
    </lineage>
</organism>
<dbReference type="EMBL" id="BK016045">
    <property type="protein sequence ID" value="DAF91148.1"/>
    <property type="molecule type" value="Genomic_DNA"/>
</dbReference>
<sequence>MGTTAKQQPNGQPPRGGGKENKMKKYYVDYWRDFANTYNVYYTDETMNGFEVPDEWERITRKEAERLVRRERWRREYDTSSSGYASAWIYPADLEEYELNLHASRFEWDGLFVERVGC</sequence>
<accession>A0A8S5U9K9</accession>
<proteinExistence type="predicted"/>
<reference evidence="2" key="1">
    <citation type="journal article" date="2021" name="Proc. Natl. Acad. Sci. U.S.A.">
        <title>A Catalog of Tens of Thousands of Viruses from Human Metagenomes Reveals Hidden Associations with Chronic Diseases.</title>
        <authorList>
            <person name="Tisza M.J."/>
            <person name="Buck C.B."/>
        </authorList>
    </citation>
    <scope>NUCLEOTIDE SEQUENCE</scope>
    <source>
        <strain evidence="2">CtKNZ79</strain>
    </source>
</reference>
<protein>
    <submittedName>
        <fullName evidence="2">Uncharacterized protein</fullName>
    </submittedName>
</protein>